<evidence type="ECO:0000313" key="11">
    <source>
        <dbReference type="EMBL" id="KAI9636484.1"/>
    </source>
</evidence>
<evidence type="ECO:0000256" key="1">
    <source>
        <dbReference type="ARBA" id="ARBA00004623"/>
    </source>
</evidence>
<keyword evidence="6" id="KW-0472">Membrane</keyword>
<dbReference type="RefSeq" id="XP_052946261.1">
    <property type="nucleotide sequence ID" value="XM_053089576.1"/>
</dbReference>
<dbReference type="GO" id="GO:0061908">
    <property type="term" value="C:phagophore"/>
    <property type="evidence" value="ECO:0007669"/>
    <property type="project" value="TreeGrafter"/>
</dbReference>
<name>A0AA38HBB9_9TREE</name>
<evidence type="ECO:0000259" key="8">
    <source>
        <dbReference type="Pfam" id="PF04106"/>
    </source>
</evidence>
<dbReference type="Pfam" id="PF20637">
    <property type="entry name" value="ATG5_HBR"/>
    <property type="match status" value="1"/>
</dbReference>
<comment type="subunit">
    <text evidence="6">Conjugated with ATG12.</text>
</comment>
<feature type="region of interest" description="Disordered" evidence="7">
    <location>
        <begin position="223"/>
        <end position="244"/>
    </location>
</feature>
<evidence type="ECO:0000259" key="10">
    <source>
        <dbReference type="Pfam" id="PF20638"/>
    </source>
</evidence>
<gene>
    <name evidence="11" type="ORF">MKK02DRAFT_37166</name>
</gene>
<keyword evidence="4 6" id="KW-0832">Ubl conjugation</keyword>
<dbReference type="GO" id="GO:0019776">
    <property type="term" value="F:Atg8-family ligase activity"/>
    <property type="evidence" value="ECO:0007669"/>
    <property type="project" value="TreeGrafter"/>
</dbReference>
<comment type="function">
    <text evidence="6">Involved in cytoplasm to vacuole transport (Cvt) and autophagic vesicle formation.</text>
</comment>
<evidence type="ECO:0000259" key="9">
    <source>
        <dbReference type="Pfam" id="PF20637"/>
    </source>
</evidence>
<dbReference type="GO" id="GO:0034727">
    <property type="term" value="P:piecemeal microautophagy of the nucleus"/>
    <property type="evidence" value="ECO:0007669"/>
    <property type="project" value="TreeGrafter"/>
</dbReference>
<keyword evidence="3 6" id="KW-1017">Isopeptide bond</keyword>
<reference evidence="11" key="1">
    <citation type="journal article" date="2022" name="G3 (Bethesda)">
        <title>High quality genome of the basidiomycete yeast Dioszegia hungarica PDD-24b-2 isolated from cloud water.</title>
        <authorList>
            <person name="Jarrige D."/>
            <person name="Haridas S."/>
            <person name="Bleykasten-Grosshans C."/>
            <person name="Joly M."/>
            <person name="Nadalig T."/>
            <person name="Sancelme M."/>
            <person name="Vuilleumier S."/>
            <person name="Grigoriev I.V."/>
            <person name="Amato P."/>
            <person name="Bringel F."/>
        </authorList>
    </citation>
    <scope>NUCLEOTIDE SEQUENCE</scope>
    <source>
        <strain evidence="11">PDD-24b-2</strain>
    </source>
</reference>
<organism evidence="11 12">
    <name type="scientific">Dioszegia hungarica</name>
    <dbReference type="NCBI Taxonomy" id="4972"/>
    <lineage>
        <taxon>Eukaryota</taxon>
        <taxon>Fungi</taxon>
        <taxon>Dikarya</taxon>
        <taxon>Basidiomycota</taxon>
        <taxon>Agaricomycotina</taxon>
        <taxon>Tremellomycetes</taxon>
        <taxon>Tremellales</taxon>
        <taxon>Bulleribasidiaceae</taxon>
        <taxon>Dioszegia</taxon>
    </lineage>
</organism>
<dbReference type="InterPro" id="IPR048939">
    <property type="entry name" value="ATG5_UblA"/>
</dbReference>
<evidence type="ECO:0000313" key="12">
    <source>
        <dbReference type="Proteomes" id="UP001164286"/>
    </source>
</evidence>
<dbReference type="GeneID" id="77728781"/>
<dbReference type="GO" id="GO:0005776">
    <property type="term" value="C:autophagosome"/>
    <property type="evidence" value="ECO:0007669"/>
    <property type="project" value="TreeGrafter"/>
</dbReference>
<dbReference type="Gene3D" id="3.10.20.620">
    <property type="match status" value="1"/>
</dbReference>
<comment type="subcellular location">
    <subcellularLocation>
        <location evidence="1 6">Preautophagosomal structure membrane</location>
        <topology evidence="1 6">Peripheral membrane protein</topology>
    </subcellularLocation>
</comment>
<dbReference type="InterPro" id="IPR042527">
    <property type="entry name" value="Atg5_UblA_dom_sf"/>
</dbReference>
<comment type="similarity">
    <text evidence="2 6">Belongs to the ATG5 family.</text>
</comment>
<dbReference type="InterPro" id="IPR048940">
    <property type="entry name" value="ATG5_HBR"/>
</dbReference>
<keyword evidence="5 6" id="KW-0072">Autophagy</keyword>
<dbReference type="Proteomes" id="UP001164286">
    <property type="component" value="Unassembled WGS sequence"/>
</dbReference>
<dbReference type="AlphaFoldDB" id="A0AA38HBB9"/>
<keyword evidence="12" id="KW-1185">Reference proteome</keyword>
<dbReference type="InterPro" id="IPR048318">
    <property type="entry name" value="ATG5_UblB"/>
</dbReference>
<evidence type="ECO:0000256" key="6">
    <source>
        <dbReference type="RuleBase" id="RU361202"/>
    </source>
</evidence>
<dbReference type="GO" id="GO:0034045">
    <property type="term" value="C:phagophore assembly site membrane"/>
    <property type="evidence" value="ECO:0007669"/>
    <property type="project" value="UniProtKB-SubCell"/>
</dbReference>
<evidence type="ECO:0000256" key="2">
    <source>
        <dbReference type="ARBA" id="ARBA00006910"/>
    </source>
</evidence>
<accession>A0AA38HBB9</accession>
<dbReference type="PANTHER" id="PTHR13040:SF2">
    <property type="entry name" value="AUTOPHAGY PROTEIN 5"/>
    <property type="match status" value="1"/>
</dbReference>
<proteinExistence type="inferred from homology"/>
<sequence length="344" mass="37848">MMTSGPVASSADLFRRLSWQSTVPLEVRLAEHEPGAGSGADRYYMYPPRHAYLPLLIPEIRENLVEIALDDQQLAETNEAEWWFEEDPGDAVGFAPQGACRWHWPLDLIHLHSIITHPAPGASSNGPGPSAPGPSKPTFQPLRLLLHLSNPPADKLMLPNTVESCKANYMNQLREADFVRWRNTSRVTNMRRPDLDAGWDGIVHDDYDMYMRMASRLIPLPHSVPAPTNPSTRPAITDPNGKQPESSYAVRALPIKVYLPDGAPVVQEVVPPLGADGQPTTVLSVLQQHLPLLFPSSSKIPYPMALPIAQGVELPPEAELAWLSSSVCGADGWLRIGIRLIAEN</sequence>
<comment type="caution">
    <text evidence="11">The sequence shown here is derived from an EMBL/GenBank/DDBJ whole genome shotgun (WGS) entry which is preliminary data.</text>
</comment>
<feature type="domain" description="Autophagy protein ATG5 UblA" evidence="10">
    <location>
        <begin position="19"/>
        <end position="87"/>
    </location>
</feature>
<dbReference type="PANTHER" id="PTHR13040">
    <property type="entry name" value="AUTOPHAGY PROTEIN 5"/>
    <property type="match status" value="1"/>
</dbReference>
<dbReference type="Gene3D" id="3.10.20.90">
    <property type="entry name" value="Phosphatidylinositol 3-kinase Catalytic Subunit, Chain A, domain 1"/>
    <property type="match status" value="1"/>
</dbReference>
<dbReference type="GO" id="GO:0006995">
    <property type="term" value="P:cellular response to nitrogen starvation"/>
    <property type="evidence" value="ECO:0007669"/>
    <property type="project" value="TreeGrafter"/>
</dbReference>
<dbReference type="EMBL" id="JAKWFO010000005">
    <property type="protein sequence ID" value="KAI9636484.1"/>
    <property type="molecule type" value="Genomic_DNA"/>
</dbReference>
<feature type="domain" description="Autophagy protein ATG5 UblB" evidence="8">
    <location>
        <begin position="253"/>
        <end position="338"/>
    </location>
</feature>
<dbReference type="Pfam" id="PF04106">
    <property type="entry name" value="ATG5_UblB"/>
    <property type="match status" value="1"/>
</dbReference>
<evidence type="ECO:0000256" key="3">
    <source>
        <dbReference type="ARBA" id="ARBA00022499"/>
    </source>
</evidence>
<dbReference type="InterPro" id="IPR007239">
    <property type="entry name" value="Atg5"/>
</dbReference>
<feature type="domain" description="Autophagy protein ATG5 alpha-helical bundle region" evidence="9">
    <location>
        <begin position="163"/>
        <end position="219"/>
    </location>
</feature>
<dbReference type="GO" id="GO:0000422">
    <property type="term" value="P:autophagy of mitochondrion"/>
    <property type="evidence" value="ECO:0007669"/>
    <property type="project" value="TreeGrafter"/>
</dbReference>
<dbReference type="InterPro" id="IPR042526">
    <property type="entry name" value="Atg5_HR"/>
</dbReference>
<dbReference type="GO" id="GO:0034274">
    <property type="term" value="C:Atg12-Atg5-Atg16 complex"/>
    <property type="evidence" value="ECO:0007669"/>
    <property type="project" value="TreeGrafter"/>
</dbReference>
<evidence type="ECO:0000256" key="5">
    <source>
        <dbReference type="ARBA" id="ARBA00023006"/>
    </source>
</evidence>
<evidence type="ECO:0000256" key="7">
    <source>
        <dbReference type="SAM" id="MobiDB-lite"/>
    </source>
</evidence>
<dbReference type="FunFam" id="3.10.20.90:FF:000347">
    <property type="entry name" value="Autophagy protein 5"/>
    <property type="match status" value="1"/>
</dbReference>
<dbReference type="GO" id="GO:0044233">
    <property type="term" value="C:mitochondria-associated endoplasmic reticulum membrane contact site"/>
    <property type="evidence" value="ECO:0007669"/>
    <property type="project" value="TreeGrafter"/>
</dbReference>
<keyword evidence="6" id="KW-0813">Transport</keyword>
<dbReference type="Gene3D" id="1.10.246.190">
    <property type="entry name" value="Autophagy protein Apg5, helix rich domain"/>
    <property type="match status" value="1"/>
</dbReference>
<evidence type="ECO:0000256" key="4">
    <source>
        <dbReference type="ARBA" id="ARBA00022843"/>
    </source>
</evidence>
<dbReference type="Pfam" id="PF20638">
    <property type="entry name" value="ATG5_UblA"/>
    <property type="match status" value="1"/>
</dbReference>
<protein>
    <recommendedName>
        <fullName evidence="6">Autophagy protein 5</fullName>
    </recommendedName>
</protein>